<accession>A0A1B0B022</accession>
<sequence>MYLPTLSKLQIASERNVNVFVVPPKNNFQLKEVLHLSFFRMSIIITITSEDCVSTSTIVNAPITHDVAHDSIECCLPRAPLTLEMLTKQMYINNFFGAQLVETHQTDPRSSSIG</sequence>
<evidence type="ECO:0000313" key="1">
    <source>
        <dbReference type="EnsemblMetazoa" id="GPPI014385-PA"/>
    </source>
</evidence>
<dbReference type="EnsemblMetazoa" id="GPPI014385-RA">
    <property type="protein sequence ID" value="GPPI014385-PA"/>
    <property type="gene ID" value="GPPI014385"/>
</dbReference>
<reference evidence="1" key="2">
    <citation type="submission" date="2020-05" db="UniProtKB">
        <authorList>
            <consortium name="EnsemblMetazoa"/>
        </authorList>
    </citation>
    <scope>IDENTIFICATION</scope>
    <source>
        <strain evidence="1">IAEA</strain>
    </source>
</reference>
<dbReference type="EMBL" id="JXJN01006520">
    <property type="status" value="NOT_ANNOTATED_CDS"/>
    <property type="molecule type" value="Genomic_DNA"/>
</dbReference>
<reference evidence="2" key="1">
    <citation type="submission" date="2015-01" db="EMBL/GenBank/DDBJ databases">
        <authorList>
            <person name="Aksoy S."/>
            <person name="Warren W."/>
            <person name="Wilson R.K."/>
        </authorList>
    </citation>
    <scope>NUCLEOTIDE SEQUENCE [LARGE SCALE GENOMIC DNA]</scope>
    <source>
        <strain evidence="2">IAEA</strain>
    </source>
</reference>
<keyword evidence="2" id="KW-1185">Reference proteome</keyword>
<dbReference type="Proteomes" id="UP000092460">
    <property type="component" value="Unassembled WGS sequence"/>
</dbReference>
<organism evidence="1 2">
    <name type="scientific">Glossina palpalis gambiensis</name>
    <dbReference type="NCBI Taxonomy" id="67801"/>
    <lineage>
        <taxon>Eukaryota</taxon>
        <taxon>Metazoa</taxon>
        <taxon>Ecdysozoa</taxon>
        <taxon>Arthropoda</taxon>
        <taxon>Hexapoda</taxon>
        <taxon>Insecta</taxon>
        <taxon>Pterygota</taxon>
        <taxon>Neoptera</taxon>
        <taxon>Endopterygota</taxon>
        <taxon>Diptera</taxon>
        <taxon>Brachycera</taxon>
        <taxon>Muscomorpha</taxon>
        <taxon>Hippoboscoidea</taxon>
        <taxon>Glossinidae</taxon>
        <taxon>Glossina</taxon>
    </lineage>
</organism>
<protein>
    <submittedName>
        <fullName evidence="1">Uncharacterized protein</fullName>
    </submittedName>
</protein>
<dbReference type="VEuPathDB" id="VectorBase:GPPI014385"/>
<name>A0A1B0B022_9MUSC</name>
<evidence type="ECO:0000313" key="2">
    <source>
        <dbReference type="Proteomes" id="UP000092460"/>
    </source>
</evidence>
<proteinExistence type="predicted"/>
<dbReference type="AlphaFoldDB" id="A0A1B0B022"/>